<dbReference type="OrthoDB" id="114080at2759"/>
<organism evidence="2 3">
    <name type="scientific">Obba rivulosa</name>
    <dbReference type="NCBI Taxonomy" id="1052685"/>
    <lineage>
        <taxon>Eukaryota</taxon>
        <taxon>Fungi</taxon>
        <taxon>Dikarya</taxon>
        <taxon>Basidiomycota</taxon>
        <taxon>Agaricomycotina</taxon>
        <taxon>Agaricomycetes</taxon>
        <taxon>Polyporales</taxon>
        <taxon>Gelatoporiaceae</taxon>
        <taxon>Obba</taxon>
    </lineage>
</organism>
<dbReference type="Pfam" id="PF14780">
    <property type="entry name" value="NEPRO_N"/>
    <property type="match status" value="1"/>
</dbReference>
<dbReference type="Proteomes" id="UP000250043">
    <property type="component" value="Unassembled WGS sequence"/>
</dbReference>
<gene>
    <name evidence="2" type="ORF">OBBRIDRAFT_720382</name>
</gene>
<accession>A0A8E2DTR8</accession>
<keyword evidence="3" id="KW-1185">Reference proteome</keyword>
<name>A0A8E2DTR8_9APHY</name>
<proteinExistence type="predicted"/>
<reference evidence="2 3" key="1">
    <citation type="submission" date="2016-07" db="EMBL/GenBank/DDBJ databases">
        <title>Draft genome of the white-rot fungus Obba rivulosa 3A-2.</title>
        <authorList>
            <consortium name="DOE Joint Genome Institute"/>
            <person name="Miettinen O."/>
            <person name="Riley R."/>
            <person name="Acob R."/>
            <person name="Barry K."/>
            <person name="Cullen D."/>
            <person name="De Vries R."/>
            <person name="Hainaut M."/>
            <person name="Hatakka A."/>
            <person name="Henrissat B."/>
            <person name="Hilden K."/>
            <person name="Kuo R."/>
            <person name="Labutti K."/>
            <person name="Lipzen A."/>
            <person name="Makela M.R."/>
            <person name="Sandor L."/>
            <person name="Spatafora J.W."/>
            <person name="Grigoriev I.V."/>
            <person name="Hibbett D.S."/>
        </authorList>
    </citation>
    <scope>NUCLEOTIDE SEQUENCE [LARGE SCALE GENOMIC DNA]</scope>
    <source>
        <strain evidence="2 3">3A-2</strain>
    </source>
</reference>
<protein>
    <recommendedName>
        <fullName evidence="1">Nucleolus and neural progenitor protein-like N-terminal domain-containing protein</fullName>
    </recommendedName>
</protein>
<sequence length="217" mass="24816">MSARRFQPAPPLVLSARTSLDSVKYPDVDAALKQLKTCTRRLQVALSAHRNELQVLERLYYKGKNQHRPALFWKRVAEMRRYGDRIDGVNIYQLVENLRLSFWGDAGQENPKTLKRPWTHTPDAKSVSYVLRRCLDCRSLIHKTHERLVNAYGSFMLVMQTGAFLQLILTLAAIASRLDILLAESESSLEVALSACFRVLDVLDASRRFLIDTDLLT</sequence>
<evidence type="ECO:0000313" key="3">
    <source>
        <dbReference type="Proteomes" id="UP000250043"/>
    </source>
</evidence>
<dbReference type="EMBL" id="KV722335">
    <property type="protein sequence ID" value="OCH95538.1"/>
    <property type="molecule type" value="Genomic_DNA"/>
</dbReference>
<evidence type="ECO:0000313" key="2">
    <source>
        <dbReference type="EMBL" id="OCH95538.1"/>
    </source>
</evidence>
<dbReference type="AlphaFoldDB" id="A0A8E2DTR8"/>
<evidence type="ECO:0000259" key="1">
    <source>
        <dbReference type="Pfam" id="PF14780"/>
    </source>
</evidence>
<dbReference type="InterPro" id="IPR027951">
    <property type="entry name" value="Nepro_N"/>
</dbReference>
<feature type="domain" description="Nucleolus and neural progenitor protein-like N-terminal" evidence="1">
    <location>
        <begin position="29"/>
        <end position="183"/>
    </location>
</feature>